<feature type="signal peptide" evidence="1">
    <location>
        <begin position="1"/>
        <end position="27"/>
    </location>
</feature>
<gene>
    <name evidence="2" type="ORF">FEA48_29825</name>
</gene>
<comment type="caution">
    <text evidence="2">The sequence shown here is derived from an EMBL/GenBank/DDBJ whole genome shotgun (WGS) entry which is preliminary data.</text>
</comment>
<accession>A0A5R8ZTE5</accession>
<dbReference type="Proteomes" id="UP000307510">
    <property type="component" value="Unassembled WGS sequence"/>
</dbReference>
<keyword evidence="1" id="KW-0732">Signal</keyword>
<reference evidence="3" key="2">
    <citation type="submission" date="2019-06" db="EMBL/GenBank/DDBJ databases">
        <title>AzeR, a transcriptional regulator that responds to azelaic acid in Pseudomonas nitroreducens.</title>
        <authorList>
            <person name="Bez C."/>
            <person name="Javvadi S.G."/>
            <person name="Bertani I."/>
            <person name="Devescovi G."/>
            <person name="Studholme D.J."/>
            <person name="Geller A."/>
            <person name="Levy A."/>
            <person name="Venturi V."/>
        </authorList>
    </citation>
    <scope>NUCLEOTIDE SEQUENCE [LARGE SCALE GENOMIC DNA]</scope>
    <source>
        <strain evidence="3">DSM 9128</strain>
    </source>
</reference>
<reference evidence="2 3" key="1">
    <citation type="submission" date="2019-05" db="EMBL/GenBank/DDBJ databases">
        <authorList>
            <person name="Moore K."/>
            <person name="O'Neill P."/>
            <person name="Farbos A."/>
            <person name="Studholme D.J."/>
        </authorList>
    </citation>
    <scope>NUCLEOTIDE SEQUENCE [LARGE SCALE GENOMIC DNA]</scope>
    <source>
        <strain evidence="2 3">DSM 9128</strain>
    </source>
</reference>
<evidence type="ECO:0000256" key="1">
    <source>
        <dbReference type="SAM" id="SignalP"/>
    </source>
</evidence>
<dbReference type="GO" id="GO:0009279">
    <property type="term" value="C:cell outer membrane"/>
    <property type="evidence" value="ECO:0007669"/>
    <property type="project" value="InterPro"/>
</dbReference>
<proteinExistence type="predicted"/>
<dbReference type="Gene3D" id="2.40.230.20">
    <property type="entry name" value="Nucleoside-specific channel-forming protein, Tsx-like"/>
    <property type="match status" value="1"/>
</dbReference>
<evidence type="ECO:0000313" key="2">
    <source>
        <dbReference type="EMBL" id="TLP68646.1"/>
    </source>
</evidence>
<evidence type="ECO:0000313" key="3">
    <source>
        <dbReference type="Proteomes" id="UP000307510"/>
    </source>
</evidence>
<sequence>MQKRTLPACQALAVGVLSLAAVTSAQAAEWSDSSFSYLYGTRFAEPGIDDSITKNIVEFTYVDGYQYGGNFLDVQALFSDSSDPAEDSDDGATEFYVVYRHQLSLNKISGQDFKWGPVRDWSLSAGLDWNTKNTAFAPEKRMFVVGPTLNFDVPGFWDLSLMYRTEKNHNGLPFAREHDIRFDDTYYVETAWDTPFQLGSVSLKFKGFANFVPPKGKDSFGNDTVSETLVHAAVLVDVGELTFGRKNTLFAGVGYEYWKNKFGNNSANTPGTEANTPFLNLEWHL</sequence>
<protein>
    <recommendedName>
        <fullName evidence="4">Nucleoside-binding protein</fullName>
    </recommendedName>
</protein>
<feature type="chain" id="PRO_5024410369" description="Nucleoside-binding protein" evidence="1">
    <location>
        <begin position="28"/>
        <end position="285"/>
    </location>
</feature>
<organism evidence="2 3">
    <name type="scientific">Pseudomonas nitroreducens</name>
    <dbReference type="NCBI Taxonomy" id="46680"/>
    <lineage>
        <taxon>Bacteria</taxon>
        <taxon>Pseudomonadati</taxon>
        <taxon>Pseudomonadota</taxon>
        <taxon>Gammaproteobacteria</taxon>
        <taxon>Pseudomonadales</taxon>
        <taxon>Pseudomonadaceae</taxon>
        <taxon>Pseudomonas</taxon>
    </lineage>
</organism>
<dbReference type="InterPro" id="IPR036777">
    <property type="entry name" value="Channel_Tsx-like_sf"/>
</dbReference>
<evidence type="ECO:0008006" key="4">
    <source>
        <dbReference type="Google" id="ProtNLM"/>
    </source>
</evidence>
<dbReference type="RefSeq" id="WP_138217018.1">
    <property type="nucleotide sequence ID" value="NZ_VASG01000012.1"/>
</dbReference>
<name>A0A5R8ZTE5_PSENT</name>
<dbReference type="AlphaFoldDB" id="A0A5R8ZTE5"/>
<dbReference type="SUPFAM" id="SSF111364">
    <property type="entry name" value="Tsx-like channel"/>
    <property type="match status" value="1"/>
</dbReference>
<dbReference type="EMBL" id="VASG01000012">
    <property type="protein sequence ID" value="TLP68646.1"/>
    <property type="molecule type" value="Genomic_DNA"/>
</dbReference>